<evidence type="ECO:0000313" key="1">
    <source>
        <dbReference type="EMBL" id="RKP57541.1"/>
    </source>
</evidence>
<dbReference type="Proteomes" id="UP000270342">
    <property type="component" value="Unassembled WGS sequence"/>
</dbReference>
<dbReference type="EMBL" id="RBZU01000002">
    <property type="protein sequence ID" value="RKP57541.1"/>
    <property type="molecule type" value="Genomic_DNA"/>
</dbReference>
<name>A0A494Y4D5_9BURK</name>
<dbReference type="RefSeq" id="WP_121084611.1">
    <property type="nucleotide sequence ID" value="NZ_RBZU01000002.1"/>
</dbReference>
<reference evidence="1 2" key="1">
    <citation type="submission" date="2018-10" db="EMBL/GenBank/DDBJ databases">
        <title>Robbsia sp. DHC34, isolated from soil.</title>
        <authorList>
            <person name="Gao Z.-H."/>
            <person name="Qiu L.-H."/>
        </authorList>
    </citation>
    <scope>NUCLEOTIDE SEQUENCE [LARGE SCALE GENOMIC DNA]</scope>
    <source>
        <strain evidence="1 2">DHC34</strain>
    </source>
</reference>
<organism evidence="1 2">
    <name type="scientific">Pararobbsia silviterrae</name>
    <dbReference type="NCBI Taxonomy" id="1792498"/>
    <lineage>
        <taxon>Bacteria</taxon>
        <taxon>Pseudomonadati</taxon>
        <taxon>Pseudomonadota</taxon>
        <taxon>Betaproteobacteria</taxon>
        <taxon>Burkholderiales</taxon>
        <taxon>Burkholderiaceae</taxon>
        <taxon>Pararobbsia</taxon>
    </lineage>
</organism>
<dbReference type="AlphaFoldDB" id="A0A494Y4D5"/>
<comment type="caution">
    <text evidence="1">The sequence shown here is derived from an EMBL/GenBank/DDBJ whole genome shotgun (WGS) entry which is preliminary data.</text>
</comment>
<dbReference type="OrthoDB" id="9153946at2"/>
<dbReference type="InterPro" id="IPR021946">
    <property type="entry name" value="DUF3563"/>
</dbReference>
<dbReference type="Pfam" id="PF12086">
    <property type="entry name" value="DUF3563"/>
    <property type="match status" value="1"/>
</dbReference>
<sequence>MFAPFLVLLNAWFEKAERKRREALLASSRDIYDLEDRIRTYDKNGWHSR</sequence>
<gene>
    <name evidence="1" type="ORF">D7S86_06160</name>
</gene>
<accession>A0A494Y4D5</accession>
<proteinExistence type="predicted"/>
<protein>
    <submittedName>
        <fullName evidence="1">DUF3563 domain-containing protein</fullName>
    </submittedName>
</protein>
<keyword evidence="2" id="KW-1185">Reference proteome</keyword>
<evidence type="ECO:0000313" key="2">
    <source>
        <dbReference type="Proteomes" id="UP000270342"/>
    </source>
</evidence>